<reference evidence="1" key="1">
    <citation type="journal article" date="2014" name="Front. Microbiol.">
        <title>High frequency of phylogenetically diverse reductive dehalogenase-homologous genes in deep subseafloor sedimentary metagenomes.</title>
        <authorList>
            <person name="Kawai M."/>
            <person name="Futagami T."/>
            <person name="Toyoda A."/>
            <person name="Takaki Y."/>
            <person name="Nishi S."/>
            <person name="Hori S."/>
            <person name="Arai W."/>
            <person name="Tsubouchi T."/>
            <person name="Morono Y."/>
            <person name="Uchiyama I."/>
            <person name="Ito T."/>
            <person name="Fujiyama A."/>
            <person name="Inagaki F."/>
            <person name="Takami H."/>
        </authorList>
    </citation>
    <scope>NUCLEOTIDE SEQUENCE</scope>
    <source>
        <strain evidence="1">Expedition CK06-06</strain>
    </source>
</reference>
<accession>X1US17</accession>
<protein>
    <submittedName>
        <fullName evidence="1">Uncharacterized protein</fullName>
    </submittedName>
</protein>
<proteinExistence type="predicted"/>
<dbReference type="AlphaFoldDB" id="X1US17"/>
<organism evidence="1">
    <name type="scientific">marine sediment metagenome</name>
    <dbReference type="NCBI Taxonomy" id="412755"/>
    <lineage>
        <taxon>unclassified sequences</taxon>
        <taxon>metagenomes</taxon>
        <taxon>ecological metagenomes</taxon>
    </lineage>
</organism>
<comment type="caution">
    <text evidence="1">The sequence shown here is derived from an EMBL/GenBank/DDBJ whole genome shotgun (WGS) entry which is preliminary data.</text>
</comment>
<name>X1US17_9ZZZZ</name>
<feature type="non-terminal residue" evidence="1">
    <location>
        <position position="31"/>
    </location>
</feature>
<dbReference type="EMBL" id="BARW01036751">
    <property type="protein sequence ID" value="GAJ20298.1"/>
    <property type="molecule type" value="Genomic_DNA"/>
</dbReference>
<sequence length="31" mass="3382">MLHDQVQKTLAFDGAISCISGLAFNILKSYP</sequence>
<gene>
    <name evidence="1" type="ORF">S12H4_56955</name>
</gene>
<evidence type="ECO:0000313" key="1">
    <source>
        <dbReference type="EMBL" id="GAJ20298.1"/>
    </source>
</evidence>